<keyword evidence="3 6" id="KW-0812">Transmembrane</keyword>
<dbReference type="KEGG" id="mmil:sm9_1655"/>
<evidence type="ECO:0000256" key="4">
    <source>
        <dbReference type="ARBA" id="ARBA00022989"/>
    </source>
</evidence>
<reference evidence="7 8" key="1">
    <citation type="submission" date="2015-04" db="EMBL/GenBank/DDBJ databases">
        <title>The complete genome sequence of the rumen methanogen Methanobrevibacter millerae SM9.</title>
        <authorList>
            <person name="Leahy S.C."/>
            <person name="Kelly W.J."/>
            <person name="Pacheco D.M."/>
            <person name="Li D."/>
            <person name="Altermann E."/>
            <person name="Attwood G.T."/>
        </authorList>
    </citation>
    <scope>NUCLEOTIDE SEQUENCE [LARGE SCALE GENOMIC DNA]</scope>
    <source>
        <strain evidence="7 8">SM9</strain>
    </source>
</reference>
<dbReference type="RefSeq" id="WP_058739655.1">
    <property type="nucleotide sequence ID" value="NZ_CP011266.1"/>
</dbReference>
<dbReference type="GeneID" id="26736597"/>
<dbReference type="InterPro" id="IPR007156">
    <property type="entry name" value="MamQ_LemA"/>
</dbReference>
<name>A0A0U2L6K0_9EURY</name>
<evidence type="ECO:0000256" key="1">
    <source>
        <dbReference type="ARBA" id="ARBA00004167"/>
    </source>
</evidence>
<organism evidence="7 8">
    <name type="scientific">Methanobrevibacter millerae</name>
    <dbReference type="NCBI Taxonomy" id="230361"/>
    <lineage>
        <taxon>Archaea</taxon>
        <taxon>Methanobacteriati</taxon>
        <taxon>Methanobacteriota</taxon>
        <taxon>Methanomada group</taxon>
        <taxon>Methanobacteria</taxon>
        <taxon>Methanobacteriales</taxon>
        <taxon>Methanobacteriaceae</taxon>
        <taxon>Methanobrevibacter</taxon>
    </lineage>
</organism>
<dbReference type="GO" id="GO:0016020">
    <property type="term" value="C:membrane"/>
    <property type="evidence" value="ECO:0007669"/>
    <property type="project" value="UniProtKB-SubCell"/>
</dbReference>
<comment type="similarity">
    <text evidence="2">Belongs to the LemA family.</text>
</comment>
<keyword evidence="8" id="KW-1185">Reference proteome</keyword>
<sequence length="186" mass="21429">MTNWILIIVMVLVIIFIVYTFIHMYNRLVSLRNRVENSFAQIDVQLKRRNDLIPNLVETVKGYASHEKEVLEEVTRARGNVMNASGVKETSDANNQLTGALKTLFAVAENYPDLKANSNFQQLQEQLNDTEDKIAYARQFYNDTVLMYNNACQQFPSSMLAKIFHFKTGEFFTTDEASREAPKVEF</sequence>
<comment type="subcellular location">
    <subcellularLocation>
        <location evidence="1">Membrane</location>
        <topology evidence="1">Single-pass membrane protein</topology>
    </subcellularLocation>
</comment>
<evidence type="ECO:0000256" key="3">
    <source>
        <dbReference type="ARBA" id="ARBA00022692"/>
    </source>
</evidence>
<dbReference type="AlphaFoldDB" id="A0A0U2L6K0"/>
<dbReference type="Gene3D" id="1.20.1440.20">
    <property type="entry name" value="LemA-like domain"/>
    <property type="match status" value="1"/>
</dbReference>
<evidence type="ECO:0000256" key="5">
    <source>
        <dbReference type="ARBA" id="ARBA00023136"/>
    </source>
</evidence>
<evidence type="ECO:0000313" key="8">
    <source>
        <dbReference type="Proteomes" id="UP000067738"/>
    </source>
</evidence>
<accession>A0A0U2L6K0</accession>
<gene>
    <name evidence="7" type="ORF">sm9_1655</name>
</gene>
<keyword evidence="4 6" id="KW-1133">Transmembrane helix</keyword>
<evidence type="ECO:0000313" key="7">
    <source>
        <dbReference type="EMBL" id="ALT69422.1"/>
    </source>
</evidence>
<protein>
    <submittedName>
        <fullName evidence="7">LemA family protein</fullName>
    </submittedName>
</protein>
<evidence type="ECO:0000256" key="6">
    <source>
        <dbReference type="SAM" id="Phobius"/>
    </source>
</evidence>
<evidence type="ECO:0000256" key="2">
    <source>
        <dbReference type="ARBA" id="ARBA00008854"/>
    </source>
</evidence>
<dbReference type="PANTHER" id="PTHR34478">
    <property type="entry name" value="PROTEIN LEMA"/>
    <property type="match status" value="1"/>
</dbReference>
<dbReference type="Proteomes" id="UP000067738">
    <property type="component" value="Chromosome"/>
</dbReference>
<dbReference type="EMBL" id="CP011266">
    <property type="protein sequence ID" value="ALT69422.1"/>
    <property type="molecule type" value="Genomic_DNA"/>
</dbReference>
<dbReference type="InterPro" id="IPR023353">
    <property type="entry name" value="LemA-like_dom_sf"/>
</dbReference>
<dbReference type="SUPFAM" id="SSF140478">
    <property type="entry name" value="LemA-like"/>
    <property type="match status" value="1"/>
</dbReference>
<proteinExistence type="inferred from homology"/>
<dbReference type="PANTHER" id="PTHR34478:SF2">
    <property type="entry name" value="MEMBRANE PROTEIN"/>
    <property type="match status" value="1"/>
</dbReference>
<keyword evidence="5 6" id="KW-0472">Membrane</keyword>
<dbReference type="PATRIC" id="fig|230361.4.peg.1715"/>
<dbReference type="OrthoDB" id="9363at2157"/>
<dbReference type="Pfam" id="PF04011">
    <property type="entry name" value="LemA"/>
    <property type="match status" value="1"/>
</dbReference>
<feature type="transmembrane region" description="Helical" evidence="6">
    <location>
        <begin position="6"/>
        <end position="25"/>
    </location>
</feature>